<evidence type="ECO:0000259" key="1">
    <source>
        <dbReference type="Pfam" id="PF01850"/>
    </source>
</evidence>
<reference evidence="2" key="2">
    <citation type="journal article" date="2014" name="ISME J.">
        <title>Microbial stratification in low pH oxic and suboxic macroscopic growths along an acid mine drainage.</title>
        <authorList>
            <person name="Mendez-Garcia C."/>
            <person name="Mesa V."/>
            <person name="Sprenger R.R."/>
            <person name="Richter M."/>
            <person name="Diez M.S."/>
            <person name="Solano J."/>
            <person name="Bargiela R."/>
            <person name="Golyshina O.V."/>
            <person name="Manteca A."/>
            <person name="Ramos J.L."/>
            <person name="Gallego J.R."/>
            <person name="Llorente I."/>
            <person name="Martins Dos Santos V.A."/>
            <person name="Jensen O.N."/>
            <person name="Pelaez A.I."/>
            <person name="Sanchez J."/>
            <person name="Ferrer M."/>
        </authorList>
    </citation>
    <scope>NUCLEOTIDE SEQUENCE</scope>
</reference>
<dbReference type="InterPro" id="IPR002716">
    <property type="entry name" value="PIN_dom"/>
</dbReference>
<proteinExistence type="predicted"/>
<dbReference type="EMBL" id="AUZZ01010661">
    <property type="protein sequence ID" value="EQD29021.1"/>
    <property type="molecule type" value="Genomic_DNA"/>
</dbReference>
<name>T0Y1Q9_9ZZZZ</name>
<dbReference type="InterPro" id="IPR029060">
    <property type="entry name" value="PIN-like_dom_sf"/>
</dbReference>
<accession>T0Y1Q9</accession>
<feature type="domain" description="PIN" evidence="1">
    <location>
        <begin position="2"/>
        <end position="94"/>
    </location>
</feature>
<protein>
    <submittedName>
        <fullName evidence="2">PilT domain-containing protein</fullName>
    </submittedName>
</protein>
<dbReference type="SUPFAM" id="SSF88723">
    <property type="entry name" value="PIN domain-like"/>
    <property type="match status" value="1"/>
</dbReference>
<comment type="caution">
    <text evidence="2">The sequence shown here is derived from an EMBL/GenBank/DDBJ whole genome shotgun (WGS) entry which is preliminary data.</text>
</comment>
<organism evidence="2">
    <name type="scientific">mine drainage metagenome</name>
    <dbReference type="NCBI Taxonomy" id="410659"/>
    <lineage>
        <taxon>unclassified sequences</taxon>
        <taxon>metagenomes</taxon>
        <taxon>ecological metagenomes</taxon>
    </lineage>
</organism>
<dbReference type="Pfam" id="PF01850">
    <property type="entry name" value="PIN"/>
    <property type="match status" value="1"/>
</dbReference>
<dbReference type="AlphaFoldDB" id="T0Y1Q9"/>
<evidence type="ECO:0000313" key="2">
    <source>
        <dbReference type="EMBL" id="EQD29021.1"/>
    </source>
</evidence>
<reference evidence="2" key="1">
    <citation type="submission" date="2013-08" db="EMBL/GenBank/DDBJ databases">
        <authorList>
            <person name="Mendez C."/>
            <person name="Richter M."/>
            <person name="Ferrer M."/>
            <person name="Sanchez J."/>
        </authorList>
    </citation>
    <scope>NUCLEOTIDE SEQUENCE</scope>
</reference>
<sequence length="103" mass="11426">MAISSQVLMELYNVITQHISNPVSADNAAAIISDFVDADSWIKLEYSALIAKRAALTASRSKIEIWDALIAETMREYGLVTIVTENVKDFKRVPGVKVINPFK</sequence>
<gene>
    <name evidence="2" type="ORF">B2A_14673</name>
</gene>
<dbReference type="Gene3D" id="3.40.50.1010">
    <property type="entry name" value="5'-nuclease"/>
    <property type="match status" value="1"/>
</dbReference>